<accession>A0A075AW44</accession>
<dbReference type="Pfam" id="PF05495">
    <property type="entry name" value="zf-CHY"/>
    <property type="match status" value="1"/>
</dbReference>
<dbReference type="InterPro" id="IPR037274">
    <property type="entry name" value="Znf_CHY_sf"/>
</dbReference>
<reference evidence="9 10" key="1">
    <citation type="journal article" date="2013" name="Curr. Biol.">
        <title>Shared signatures of parasitism and phylogenomics unite Cryptomycota and microsporidia.</title>
        <authorList>
            <person name="James T.Y."/>
            <person name="Pelin A."/>
            <person name="Bonen L."/>
            <person name="Ahrendt S."/>
            <person name="Sain D."/>
            <person name="Corradi N."/>
            <person name="Stajich J.E."/>
        </authorList>
    </citation>
    <scope>NUCLEOTIDE SEQUENCE [LARGE SCALE GENOMIC DNA]</scope>
    <source>
        <strain evidence="9 10">CSF55</strain>
    </source>
</reference>
<keyword evidence="10" id="KW-1185">Reference proteome</keyword>
<dbReference type="PANTHER" id="PTHR21319:SF0">
    <property type="entry name" value="AND RING FINGER DOMAIN PROTEIN, PUTATIVE (AFU_ORTHOLOGUE AFUA_1G08900)-RELATED"/>
    <property type="match status" value="1"/>
</dbReference>
<dbReference type="PROSITE" id="PS51266">
    <property type="entry name" value="ZF_CHY"/>
    <property type="match status" value="1"/>
</dbReference>
<dbReference type="AlphaFoldDB" id="A0A075AW44"/>
<protein>
    <recommendedName>
        <fullName evidence="11">Zf-CHY-domain-containing protein</fullName>
    </recommendedName>
</protein>
<dbReference type="Proteomes" id="UP000030755">
    <property type="component" value="Unassembled WGS sequence"/>
</dbReference>
<dbReference type="OrthoDB" id="411372at2759"/>
<feature type="domain" description="CTCHY-type" evidence="8">
    <location>
        <begin position="175"/>
        <end position="241"/>
    </location>
</feature>
<evidence type="ECO:0008006" key="11">
    <source>
        <dbReference type="Google" id="ProtNLM"/>
    </source>
</evidence>
<dbReference type="PROSITE" id="PS51270">
    <property type="entry name" value="ZF_CTCHY"/>
    <property type="match status" value="1"/>
</dbReference>
<dbReference type="InterPro" id="IPR001841">
    <property type="entry name" value="Znf_RING"/>
</dbReference>
<evidence type="ECO:0000259" key="7">
    <source>
        <dbReference type="PROSITE" id="PS51266"/>
    </source>
</evidence>
<dbReference type="InterPro" id="IPR037275">
    <property type="entry name" value="Znf_CTCHY_sf"/>
</dbReference>
<dbReference type="OMA" id="HATQNTR"/>
<evidence type="ECO:0000256" key="2">
    <source>
        <dbReference type="ARBA" id="ARBA00022771"/>
    </source>
</evidence>
<dbReference type="HOGENOM" id="CLU_013368_2_0_1"/>
<dbReference type="SMART" id="SM00184">
    <property type="entry name" value="RING"/>
    <property type="match status" value="1"/>
</dbReference>
<dbReference type="InterPro" id="IPR013083">
    <property type="entry name" value="Znf_RING/FYVE/PHD"/>
</dbReference>
<dbReference type="Gene3D" id="3.30.40.10">
    <property type="entry name" value="Zinc/RING finger domain, C3HC4 (zinc finger)"/>
    <property type="match status" value="1"/>
</dbReference>
<dbReference type="InterPro" id="IPR008913">
    <property type="entry name" value="Znf_CHY"/>
</dbReference>
<evidence type="ECO:0000313" key="10">
    <source>
        <dbReference type="Proteomes" id="UP000030755"/>
    </source>
</evidence>
<dbReference type="GO" id="GO:0008270">
    <property type="term" value="F:zinc ion binding"/>
    <property type="evidence" value="ECO:0007669"/>
    <property type="project" value="UniProtKB-KW"/>
</dbReference>
<feature type="domain" description="RING-type" evidence="6">
    <location>
        <begin position="242"/>
        <end position="279"/>
    </location>
</feature>
<gene>
    <name evidence="9" type="ORF">O9G_000564</name>
</gene>
<keyword evidence="1" id="KW-0479">Metal-binding</keyword>
<feature type="domain" description="CHY-type" evidence="7">
    <location>
        <begin position="106"/>
        <end position="173"/>
    </location>
</feature>
<proteinExistence type="predicted"/>
<name>A0A075AW44_ROZAC</name>
<keyword evidence="2 4" id="KW-0863">Zinc-finger</keyword>
<dbReference type="STRING" id="988480.A0A075AW44"/>
<evidence type="ECO:0000259" key="6">
    <source>
        <dbReference type="PROSITE" id="PS50089"/>
    </source>
</evidence>
<dbReference type="EMBL" id="KE560959">
    <property type="protein sequence ID" value="EPZ34377.1"/>
    <property type="molecule type" value="Genomic_DNA"/>
</dbReference>
<dbReference type="SUPFAM" id="SSF57850">
    <property type="entry name" value="RING/U-box"/>
    <property type="match status" value="1"/>
</dbReference>
<dbReference type="GO" id="GO:0016567">
    <property type="term" value="P:protein ubiquitination"/>
    <property type="evidence" value="ECO:0007669"/>
    <property type="project" value="TreeGrafter"/>
</dbReference>
<feature type="region of interest" description="Disordered" evidence="5">
    <location>
        <begin position="1"/>
        <end position="34"/>
    </location>
</feature>
<dbReference type="InterPro" id="IPR039512">
    <property type="entry name" value="RCHY1_zinc-ribbon"/>
</dbReference>
<dbReference type="GO" id="GO:0006511">
    <property type="term" value="P:ubiquitin-dependent protein catabolic process"/>
    <property type="evidence" value="ECO:0007669"/>
    <property type="project" value="TreeGrafter"/>
</dbReference>
<dbReference type="SUPFAM" id="SSF161245">
    <property type="entry name" value="Zinc hairpin stack"/>
    <property type="match status" value="1"/>
</dbReference>
<evidence type="ECO:0000256" key="5">
    <source>
        <dbReference type="SAM" id="MobiDB-lite"/>
    </source>
</evidence>
<sequence length="366" mass="42567">MSDQSPAGHRSADNTHLSNGDSNIPPYDPVLDVSNSRNVTPFGINADHDQEDIKRSILSIHRDKNLTLEEKTKRIQRLMTGKWVQERNTPKEDTAVVVNDTDKDIEATKEMGCKHYRRGNKIFAKCCGKWYVCRFCHNENETHEINRHKIEKMLCMKCNEVQDCAKECQNCGEVLGKYYCDICHFWDNDESKSIYHCHLCGICRIGKGLDIDFYHCMRCDACISIDQKNSHKCIEKRLQTDCPICFEDLFHSTRQKCGHPIHNYCFEEYRQTNYVCPVCLKSVDDMSAFNAHLDEVLSQEVMPEQYKDVQAEISCNDCEKKSSTKYHFIYHKCQECGSYNTKVLGTFRTEEKETYSESEDDDDENK</sequence>
<dbReference type="PANTHER" id="PTHR21319">
    <property type="entry name" value="RING FINGER AND CHY ZINC FINGER DOMAIN-CONTAINING PROTEIN 1"/>
    <property type="match status" value="1"/>
</dbReference>
<dbReference type="SUPFAM" id="SSF161219">
    <property type="entry name" value="CHY zinc finger-like"/>
    <property type="match status" value="1"/>
</dbReference>
<evidence type="ECO:0000313" key="9">
    <source>
        <dbReference type="EMBL" id="EPZ34377.1"/>
    </source>
</evidence>
<keyword evidence="3" id="KW-0862">Zinc</keyword>
<dbReference type="Gene3D" id="2.20.28.10">
    <property type="match status" value="1"/>
</dbReference>
<dbReference type="PROSITE" id="PS50089">
    <property type="entry name" value="ZF_RING_2"/>
    <property type="match status" value="1"/>
</dbReference>
<organism evidence="9 10">
    <name type="scientific">Rozella allomycis (strain CSF55)</name>
    <dbReference type="NCBI Taxonomy" id="988480"/>
    <lineage>
        <taxon>Eukaryota</taxon>
        <taxon>Fungi</taxon>
        <taxon>Fungi incertae sedis</taxon>
        <taxon>Cryptomycota</taxon>
        <taxon>Cryptomycota incertae sedis</taxon>
        <taxon>Rozella</taxon>
    </lineage>
</organism>
<dbReference type="InterPro" id="IPR017921">
    <property type="entry name" value="Znf_CTCHY"/>
</dbReference>
<evidence type="ECO:0000256" key="3">
    <source>
        <dbReference type="ARBA" id="ARBA00022833"/>
    </source>
</evidence>
<dbReference type="Pfam" id="PF14599">
    <property type="entry name" value="zinc_ribbon_6"/>
    <property type="match status" value="1"/>
</dbReference>
<dbReference type="GO" id="GO:0061630">
    <property type="term" value="F:ubiquitin protein ligase activity"/>
    <property type="evidence" value="ECO:0007669"/>
    <property type="project" value="TreeGrafter"/>
</dbReference>
<evidence type="ECO:0000256" key="1">
    <source>
        <dbReference type="ARBA" id="ARBA00022723"/>
    </source>
</evidence>
<evidence type="ECO:0000259" key="8">
    <source>
        <dbReference type="PROSITE" id="PS51270"/>
    </source>
</evidence>
<evidence type="ECO:0000256" key="4">
    <source>
        <dbReference type="PROSITE-ProRule" id="PRU00601"/>
    </source>
</evidence>
<dbReference type="GO" id="GO:0005634">
    <property type="term" value="C:nucleus"/>
    <property type="evidence" value="ECO:0007669"/>
    <property type="project" value="TreeGrafter"/>
</dbReference>